<keyword evidence="1" id="KW-0812">Transmembrane</keyword>
<dbReference type="Proteomes" id="UP000000485">
    <property type="component" value="Chromosome"/>
</dbReference>
<name>F8A2J5_CELGA</name>
<proteinExistence type="predicted"/>
<keyword evidence="3" id="KW-1185">Reference proteome</keyword>
<accession>F8A2J5</accession>
<dbReference type="STRING" id="593907.Celgi_2489"/>
<evidence type="ECO:0000313" key="2">
    <source>
        <dbReference type="EMBL" id="AEI12988.1"/>
    </source>
</evidence>
<evidence type="ECO:0000256" key="1">
    <source>
        <dbReference type="SAM" id="Phobius"/>
    </source>
</evidence>
<keyword evidence="1" id="KW-0472">Membrane</keyword>
<evidence type="ECO:0008006" key="4">
    <source>
        <dbReference type="Google" id="ProtNLM"/>
    </source>
</evidence>
<protein>
    <recommendedName>
        <fullName evidence="4">Molybdopterin oxidoreductase</fullName>
    </recommendedName>
</protein>
<dbReference type="EMBL" id="CP002665">
    <property type="protein sequence ID" value="AEI12988.1"/>
    <property type="molecule type" value="Genomic_DNA"/>
</dbReference>
<dbReference type="KEGG" id="cga:Celgi_2489"/>
<keyword evidence="1" id="KW-1133">Transmembrane helix</keyword>
<reference evidence="3" key="1">
    <citation type="submission" date="2011-04" db="EMBL/GenBank/DDBJ databases">
        <title>Complete sequence of Cellvibrio gilvus ATCC 13127.</title>
        <authorList>
            <person name="Lucas S."/>
            <person name="Han J."/>
            <person name="Lapidus A."/>
            <person name="Cheng J.-F."/>
            <person name="Goodwin L."/>
            <person name="Pitluck S."/>
            <person name="Peters L."/>
            <person name="Munk A."/>
            <person name="Detter J.C."/>
            <person name="Han C."/>
            <person name="Tapia R."/>
            <person name="Land M."/>
            <person name="Hauser L."/>
            <person name="Kyrpides N."/>
            <person name="Ivanova N."/>
            <person name="Ovchinnikova G."/>
            <person name="Pagani I."/>
            <person name="Mead D."/>
            <person name="Brumm P."/>
            <person name="Woyke T."/>
        </authorList>
    </citation>
    <scope>NUCLEOTIDE SEQUENCE [LARGE SCALE GENOMIC DNA]</scope>
    <source>
        <strain evidence="3">ATCC 13127 / NRRL B-14078</strain>
    </source>
</reference>
<feature type="transmembrane region" description="Helical" evidence="1">
    <location>
        <begin position="24"/>
        <end position="45"/>
    </location>
</feature>
<dbReference type="HOGENOM" id="CLU_219018_0_0_11"/>
<sequence>MGPRLPIVKDMAVRRAIRRHHVEWWVVSAWASLALLVVAGLAAAAGGF</sequence>
<evidence type="ECO:0000313" key="3">
    <source>
        <dbReference type="Proteomes" id="UP000000485"/>
    </source>
</evidence>
<gene>
    <name evidence="2" type="ordered locus">Celgi_2489</name>
</gene>
<organism evidence="2 3">
    <name type="scientific">Cellulomonas gilvus (strain ATCC 13127 / NRRL B-14078)</name>
    <name type="common">Cellvibrio gilvus</name>
    <dbReference type="NCBI Taxonomy" id="593907"/>
    <lineage>
        <taxon>Bacteria</taxon>
        <taxon>Bacillati</taxon>
        <taxon>Actinomycetota</taxon>
        <taxon>Actinomycetes</taxon>
        <taxon>Micrococcales</taxon>
        <taxon>Cellulomonadaceae</taxon>
        <taxon>Cellulomonas</taxon>
    </lineage>
</organism>
<dbReference type="AlphaFoldDB" id="F8A2J5"/>